<dbReference type="Proteomes" id="UP000032614">
    <property type="component" value="Chromosome 1"/>
</dbReference>
<feature type="region of interest" description="Disordered" evidence="1">
    <location>
        <begin position="23"/>
        <end position="47"/>
    </location>
</feature>
<reference evidence="2 3" key="1">
    <citation type="journal article" date="2015" name="Genome Announc.">
        <title>Complete genome sequences for 59 burkholderia isolates, both pathogenic and near neighbor.</title>
        <authorList>
            <person name="Johnson S.L."/>
            <person name="Bishop-Lilly K.A."/>
            <person name="Ladner J.T."/>
            <person name="Daligault H.E."/>
            <person name="Davenport K.W."/>
            <person name="Jaissle J."/>
            <person name="Frey K.G."/>
            <person name="Koroleva G.I."/>
            <person name="Bruce D.C."/>
            <person name="Coyne S.R."/>
            <person name="Broomall S.M."/>
            <person name="Li P.E."/>
            <person name="Teshima H."/>
            <person name="Gibbons H.S."/>
            <person name="Palacios G.F."/>
            <person name="Rosenzweig C.N."/>
            <person name="Redden C.L."/>
            <person name="Xu Y."/>
            <person name="Minogue T.D."/>
            <person name="Chain P.S."/>
        </authorList>
    </citation>
    <scope>NUCLEOTIDE SEQUENCE [LARGE SCALE GENOMIC DNA]</scope>
    <source>
        <strain evidence="2 3">ATCC BAA-463</strain>
    </source>
</reference>
<dbReference type="EMBL" id="CP010026">
    <property type="protein sequence ID" value="AJZ60069.1"/>
    <property type="molecule type" value="Genomic_DNA"/>
</dbReference>
<sequence length="256" mass="28997">MTQEDPSVRHFLSFQARPRSIPTRGRSFFTRQPHSRVPPSQPGHGERRWACDLERSRKTRLLVWHCCSPRSVFTPMQAMRRSFASASILLTRRSSRGHRPDNWSVSTSTSAMKYAPAERQMRVGRNGVRRHQPGAPGRKFEAILSAMSITPQREARVAFSTSLFITGCTSMAIPAMHSARRSAVLSSRSCRLTATGARSHGGARARYGSARLQRCRRFTQLRQPGDRPYRQRLNGSDPDSFPVAPESWLYMLSIKK</sequence>
<name>A0AAU8T826_9BURK</name>
<protein>
    <submittedName>
        <fullName evidence="2">Uncharacterized protein</fullName>
    </submittedName>
</protein>
<proteinExistence type="predicted"/>
<evidence type="ECO:0000313" key="2">
    <source>
        <dbReference type="EMBL" id="AJZ60069.1"/>
    </source>
</evidence>
<organism evidence="2 3">
    <name type="scientific">Paraburkholderia fungorum</name>
    <dbReference type="NCBI Taxonomy" id="134537"/>
    <lineage>
        <taxon>Bacteria</taxon>
        <taxon>Pseudomonadati</taxon>
        <taxon>Pseudomonadota</taxon>
        <taxon>Betaproteobacteria</taxon>
        <taxon>Burkholderiales</taxon>
        <taxon>Burkholderiaceae</taxon>
        <taxon>Paraburkholderia</taxon>
    </lineage>
</organism>
<evidence type="ECO:0000256" key="1">
    <source>
        <dbReference type="SAM" id="MobiDB-lite"/>
    </source>
</evidence>
<gene>
    <name evidence="2" type="ORF">OI25_3909</name>
</gene>
<accession>A0AAU8T826</accession>
<evidence type="ECO:0000313" key="3">
    <source>
        <dbReference type="Proteomes" id="UP000032614"/>
    </source>
</evidence>
<dbReference type="KEGG" id="bfn:OI25_3909"/>
<dbReference type="AlphaFoldDB" id="A0AAU8T826"/>